<dbReference type="KEGG" id="pect:BN1012_Phect1294"/>
<dbReference type="HOGENOM" id="CLU_3248831_0_0_5"/>
<reference evidence="1 2" key="1">
    <citation type="journal article" date="2014" name="Front. Genet.">
        <title>Genome and metabolic network of "Candidatus Phaeomarinobacter ectocarpi" Ec32, a new candidate genus of Alphaproteobacteria frequently associated with brown algae.</title>
        <authorList>
            <person name="Dittami S.M."/>
            <person name="Barbeyron T."/>
            <person name="Boyen C."/>
            <person name="Cambefort J."/>
            <person name="Collet G."/>
            <person name="Delage L."/>
            <person name="Gobet A."/>
            <person name="Groisillier A."/>
            <person name="Leblanc C."/>
            <person name="Michel G."/>
            <person name="Scornet D."/>
            <person name="Siegel A."/>
            <person name="Tapia J.E."/>
            <person name="Tonon T."/>
        </authorList>
    </citation>
    <scope>NUCLEOTIDE SEQUENCE [LARGE SCALE GENOMIC DNA]</scope>
    <source>
        <strain evidence="1 2">Ec32</strain>
    </source>
</reference>
<dbReference type="EMBL" id="HG966617">
    <property type="protein sequence ID" value="CDO59508.1"/>
    <property type="molecule type" value="Genomic_DNA"/>
</dbReference>
<dbReference type="AlphaFoldDB" id="X5M8A0"/>
<organism evidence="1 2">
    <name type="scientific">Candidatus Phaeomarinibacter ectocarpi</name>
    <dbReference type="NCBI Taxonomy" id="1458461"/>
    <lineage>
        <taxon>Bacteria</taxon>
        <taxon>Pseudomonadati</taxon>
        <taxon>Pseudomonadota</taxon>
        <taxon>Alphaproteobacteria</taxon>
        <taxon>Hyphomicrobiales</taxon>
        <taxon>Parvibaculaceae</taxon>
        <taxon>Candidatus Phaeomarinibacter</taxon>
    </lineage>
</organism>
<accession>X5M8A0</accession>
<protein>
    <submittedName>
        <fullName evidence="1">Uncharacterized protein</fullName>
    </submittedName>
</protein>
<gene>
    <name evidence="1" type="ORF">BN1012_Phect1294</name>
</gene>
<proteinExistence type="predicted"/>
<name>X5M8A0_9HYPH</name>
<evidence type="ECO:0000313" key="1">
    <source>
        <dbReference type="EMBL" id="CDO59508.1"/>
    </source>
</evidence>
<keyword evidence="2" id="KW-1185">Reference proteome</keyword>
<sequence length="42" mass="4412">MAGAPPKGSMSVSDAFSAIKRVRLPDGSAPARMVFGADRLHR</sequence>
<dbReference type="Proteomes" id="UP000032160">
    <property type="component" value="Chromosome I"/>
</dbReference>
<evidence type="ECO:0000313" key="2">
    <source>
        <dbReference type="Proteomes" id="UP000032160"/>
    </source>
</evidence>